<accession>A0AAD6G203</accession>
<comment type="caution">
    <text evidence="1">The sequence shown here is derived from an EMBL/GenBank/DDBJ whole genome shotgun (WGS) entry which is preliminary data.</text>
</comment>
<dbReference type="GeneID" id="81602275"/>
<evidence type="ECO:0000313" key="2">
    <source>
        <dbReference type="Proteomes" id="UP001213681"/>
    </source>
</evidence>
<dbReference type="RefSeq" id="XP_056764858.1">
    <property type="nucleotide sequence ID" value="XM_056912032.1"/>
</dbReference>
<dbReference type="Proteomes" id="UP001213681">
    <property type="component" value="Unassembled WGS sequence"/>
</dbReference>
<organism evidence="1 2">
    <name type="scientific">Penicillium daleae</name>
    <dbReference type="NCBI Taxonomy" id="63821"/>
    <lineage>
        <taxon>Eukaryota</taxon>
        <taxon>Fungi</taxon>
        <taxon>Dikarya</taxon>
        <taxon>Ascomycota</taxon>
        <taxon>Pezizomycotina</taxon>
        <taxon>Eurotiomycetes</taxon>
        <taxon>Eurotiomycetidae</taxon>
        <taxon>Eurotiales</taxon>
        <taxon>Aspergillaceae</taxon>
        <taxon>Penicillium</taxon>
    </lineage>
</organism>
<sequence>MIDTSSGTIKCFALYDNGLNAVYTQWLAAGPGPSKSLNRIVRAAITNTATQQFVIQALRNKGAVTEILAWDVKTQRTLKRADDEDLFTAILGSPNGAGCAYLLAQHKAQLGIKQLSSVTIWMSGSTSFTLSSPIGTMRQNLGLPFTVELW</sequence>
<evidence type="ECO:0000313" key="1">
    <source>
        <dbReference type="EMBL" id="KAJ5444778.1"/>
    </source>
</evidence>
<dbReference type="AlphaFoldDB" id="A0AAD6G203"/>
<proteinExistence type="predicted"/>
<name>A0AAD6G203_9EURO</name>
<gene>
    <name evidence="1" type="ORF">N7458_008650</name>
</gene>
<protein>
    <submittedName>
        <fullName evidence="1">Uncharacterized protein</fullName>
    </submittedName>
</protein>
<reference evidence="1" key="1">
    <citation type="submission" date="2022-12" db="EMBL/GenBank/DDBJ databases">
        <authorList>
            <person name="Petersen C."/>
        </authorList>
    </citation>
    <scope>NUCLEOTIDE SEQUENCE</scope>
    <source>
        <strain evidence="1">IBT 16125</strain>
    </source>
</reference>
<dbReference type="EMBL" id="JAPVEA010000007">
    <property type="protein sequence ID" value="KAJ5444778.1"/>
    <property type="molecule type" value="Genomic_DNA"/>
</dbReference>
<keyword evidence="2" id="KW-1185">Reference proteome</keyword>
<reference evidence="1" key="2">
    <citation type="journal article" date="2023" name="IMA Fungus">
        <title>Comparative genomic study of the Penicillium genus elucidates a diverse pangenome and 15 lateral gene transfer events.</title>
        <authorList>
            <person name="Petersen C."/>
            <person name="Sorensen T."/>
            <person name="Nielsen M.R."/>
            <person name="Sondergaard T.E."/>
            <person name="Sorensen J.L."/>
            <person name="Fitzpatrick D.A."/>
            <person name="Frisvad J.C."/>
            <person name="Nielsen K.L."/>
        </authorList>
    </citation>
    <scope>NUCLEOTIDE SEQUENCE</scope>
    <source>
        <strain evidence="1">IBT 16125</strain>
    </source>
</reference>